<dbReference type="InterPro" id="IPR001148">
    <property type="entry name" value="CA_dom"/>
</dbReference>
<accession>A0A1I5N1K7</accession>
<dbReference type="PANTHER" id="PTHR18952">
    <property type="entry name" value="CARBONIC ANHYDRASE"/>
    <property type="match status" value="1"/>
</dbReference>
<evidence type="ECO:0000256" key="3">
    <source>
        <dbReference type="ARBA" id="ARBA00022723"/>
    </source>
</evidence>
<dbReference type="STRING" id="604088.SAMN04488060_1697"/>
<evidence type="ECO:0000259" key="8">
    <source>
        <dbReference type="PROSITE" id="PS51144"/>
    </source>
</evidence>
<dbReference type="PROSITE" id="PS51144">
    <property type="entry name" value="ALPHA_CA_2"/>
    <property type="match status" value="1"/>
</dbReference>
<evidence type="ECO:0000313" key="9">
    <source>
        <dbReference type="EMBL" id="SFP15216.1"/>
    </source>
</evidence>
<evidence type="ECO:0000256" key="1">
    <source>
        <dbReference type="ARBA" id="ARBA00010718"/>
    </source>
</evidence>
<comment type="catalytic activity">
    <reaction evidence="6">
        <text>hydrogencarbonate + H(+) = CO2 + H2O</text>
        <dbReference type="Rhea" id="RHEA:10748"/>
        <dbReference type="ChEBI" id="CHEBI:15377"/>
        <dbReference type="ChEBI" id="CHEBI:15378"/>
        <dbReference type="ChEBI" id="CHEBI:16526"/>
        <dbReference type="ChEBI" id="CHEBI:17544"/>
        <dbReference type="EC" id="4.2.1.1"/>
    </reaction>
</comment>
<proteinExistence type="inferred from homology"/>
<evidence type="ECO:0000256" key="7">
    <source>
        <dbReference type="SAM" id="SignalP"/>
    </source>
</evidence>
<keyword evidence="4" id="KW-0862">Zinc</keyword>
<evidence type="ECO:0000256" key="6">
    <source>
        <dbReference type="ARBA" id="ARBA00048348"/>
    </source>
</evidence>
<keyword evidence="7" id="KW-0732">Signal</keyword>
<feature type="signal peptide" evidence="7">
    <location>
        <begin position="1"/>
        <end position="19"/>
    </location>
</feature>
<dbReference type="EC" id="4.2.1.1" evidence="2"/>
<keyword evidence="5" id="KW-0456">Lyase</keyword>
<sequence>MKYLASLALIGLAATPLAAQDKDWSFSDGVTPERWATVNAAYGMCDAGLNQSPIDLSAANARGDLELETNFGETEGTIVLGKEQVQVNFPAGLGMNSGGKEFALIQVHFHTPSEHAISGKRYPLVAHFVHATESGELGVLGVMFEEGDANPALETIVAGVGAGTGAAVEFDVNDMVPEDTGIYRYMGSLTTPPCSEGVNWHVADEVMTASADQIAAMEANLGPSARSIQPLGTRLLVAPE</sequence>
<dbReference type="SMART" id="SM01057">
    <property type="entry name" value="Carb_anhydrase"/>
    <property type="match status" value="1"/>
</dbReference>
<dbReference type="InterPro" id="IPR023561">
    <property type="entry name" value="Carbonic_anhydrase_a-class"/>
</dbReference>
<dbReference type="CDD" id="cd03124">
    <property type="entry name" value="alpha_CA_prokaryotic_like"/>
    <property type="match status" value="1"/>
</dbReference>
<evidence type="ECO:0000313" key="10">
    <source>
        <dbReference type="Proteomes" id="UP000199331"/>
    </source>
</evidence>
<feature type="chain" id="PRO_5011470599" description="carbonic anhydrase" evidence="7">
    <location>
        <begin position="20"/>
        <end position="240"/>
    </location>
</feature>
<dbReference type="GO" id="GO:0004089">
    <property type="term" value="F:carbonate dehydratase activity"/>
    <property type="evidence" value="ECO:0007669"/>
    <property type="project" value="UniProtKB-EC"/>
</dbReference>
<dbReference type="Gene3D" id="3.10.200.10">
    <property type="entry name" value="Alpha carbonic anhydrase"/>
    <property type="match status" value="1"/>
</dbReference>
<evidence type="ECO:0000256" key="5">
    <source>
        <dbReference type="ARBA" id="ARBA00023239"/>
    </source>
</evidence>
<keyword evidence="10" id="KW-1185">Reference proteome</keyword>
<dbReference type="InterPro" id="IPR041891">
    <property type="entry name" value="Alpha_CA_prokaryot-like"/>
</dbReference>
<organism evidence="9 10">
    <name type="scientific">Qipengyuania nanhaisediminis</name>
    <dbReference type="NCBI Taxonomy" id="604088"/>
    <lineage>
        <taxon>Bacteria</taxon>
        <taxon>Pseudomonadati</taxon>
        <taxon>Pseudomonadota</taxon>
        <taxon>Alphaproteobacteria</taxon>
        <taxon>Sphingomonadales</taxon>
        <taxon>Erythrobacteraceae</taxon>
        <taxon>Qipengyuania</taxon>
    </lineage>
</organism>
<dbReference type="SUPFAM" id="SSF51069">
    <property type="entry name" value="Carbonic anhydrase"/>
    <property type="match status" value="1"/>
</dbReference>
<dbReference type="AlphaFoldDB" id="A0A1I5N1K7"/>
<dbReference type="Proteomes" id="UP000199331">
    <property type="component" value="Unassembled WGS sequence"/>
</dbReference>
<feature type="domain" description="Alpha-carbonic anhydrase" evidence="8">
    <location>
        <begin position="22"/>
        <end position="240"/>
    </location>
</feature>
<dbReference type="InterPro" id="IPR036398">
    <property type="entry name" value="CA_dom_sf"/>
</dbReference>
<protein>
    <recommendedName>
        <fullName evidence="2">carbonic anhydrase</fullName>
        <ecNumber evidence="2">4.2.1.1</ecNumber>
    </recommendedName>
</protein>
<reference evidence="10" key="1">
    <citation type="submission" date="2016-10" db="EMBL/GenBank/DDBJ databases">
        <authorList>
            <person name="Varghese N."/>
            <person name="Submissions S."/>
        </authorList>
    </citation>
    <scope>NUCLEOTIDE SEQUENCE [LARGE SCALE GENOMIC DNA]</scope>
    <source>
        <strain evidence="10">CGMCC 1.7715</strain>
    </source>
</reference>
<keyword evidence="3" id="KW-0479">Metal-binding</keyword>
<dbReference type="OrthoDB" id="5327615at2"/>
<dbReference type="EMBL" id="FOWZ01000002">
    <property type="protein sequence ID" value="SFP15216.1"/>
    <property type="molecule type" value="Genomic_DNA"/>
</dbReference>
<dbReference type="RefSeq" id="WP_090479915.1">
    <property type="nucleotide sequence ID" value="NZ_FOWZ01000002.1"/>
</dbReference>
<gene>
    <name evidence="9" type="ORF">SAMN04488060_1697</name>
</gene>
<dbReference type="Pfam" id="PF00194">
    <property type="entry name" value="Carb_anhydrase"/>
    <property type="match status" value="1"/>
</dbReference>
<comment type="similarity">
    <text evidence="1">Belongs to the alpha-carbonic anhydrase family.</text>
</comment>
<evidence type="ECO:0000256" key="4">
    <source>
        <dbReference type="ARBA" id="ARBA00022833"/>
    </source>
</evidence>
<name>A0A1I5N1K7_9SPHN</name>
<dbReference type="PANTHER" id="PTHR18952:SF265">
    <property type="entry name" value="CARBONIC ANHYDRASE"/>
    <property type="match status" value="1"/>
</dbReference>
<evidence type="ECO:0000256" key="2">
    <source>
        <dbReference type="ARBA" id="ARBA00012925"/>
    </source>
</evidence>
<dbReference type="GO" id="GO:0008270">
    <property type="term" value="F:zinc ion binding"/>
    <property type="evidence" value="ECO:0007669"/>
    <property type="project" value="InterPro"/>
</dbReference>